<dbReference type="InterPro" id="IPR036397">
    <property type="entry name" value="RNaseH_sf"/>
</dbReference>
<feature type="non-terminal residue" evidence="1">
    <location>
        <position position="298"/>
    </location>
</feature>
<evidence type="ECO:0000313" key="1">
    <source>
        <dbReference type="EMBL" id="JAT19429.1"/>
    </source>
</evidence>
<proteinExistence type="predicted"/>
<sequence>AGIGGTIAVSSLCPCPPDSSSAAGIGGTIAVSSLCPCPPDSSSASLPLHIHCCCKMATPQHKSFCVLEFAKCNSAITVQRRFRLKYQIDPPNEWNIRRWYRQFVDTGCVCKGKSPGRPRVSEENVALIQAAYQRSPSKSTRRASRELQLPKTTVWRVLKRRLVMKPYKLQLLQALKNDDKQKRVEFCGQIQDAIDNDNNFSERIVFSDEACFHLNGKVNKQNVRIWALQNPHAYIEHLRDSPKVNVFCAISRSSVYGPFFFDGNTVNGTQYLHMLQNWLFPRLNEDNLIFQQDGAPPH</sequence>
<dbReference type="Gene3D" id="3.30.420.10">
    <property type="entry name" value="Ribonuclease H-like superfamily/Ribonuclease H"/>
    <property type="match status" value="1"/>
</dbReference>
<dbReference type="PANTHER" id="PTHR47326">
    <property type="entry name" value="TRANSPOSABLE ELEMENT TC3 TRANSPOSASE-LIKE PROTEIN"/>
    <property type="match status" value="1"/>
</dbReference>
<dbReference type="PANTHER" id="PTHR47326:SF1">
    <property type="entry name" value="HTH PSQ-TYPE DOMAIN-CONTAINING PROTEIN"/>
    <property type="match status" value="1"/>
</dbReference>
<dbReference type="EMBL" id="GEBQ01020548">
    <property type="protein sequence ID" value="JAT19429.1"/>
    <property type="molecule type" value="Transcribed_RNA"/>
</dbReference>
<name>A0A1B6L6T8_9HEMI</name>
<protein>
    <submittedName>
        <fullName evidence="1">Uncharacterized protein</fullName>
    </submittedName>
</protein>
<dbReference type="GO" id="GO:0003676">
    <property type="term" value="F:nucleic acid binding"/>
    <property type="evidence" value="ECO:0007669"/>
    <property type="project" value="InterPro"/>
</dbReference>
<feature type="non-terminal residue" evidence="1">
    <location>
        <position position="1"/>
    </location>
</feature>
<gene>
    <name evidence="1" type="ORF">g.47910</name>
</gene>
<reference evidence="1" key="1">
    <citation type="submission" date="2015-11" db="EMBL/GenBank/DDBJ databases">
        <title>De novo transcriptome assembly of four potential Pierce s Disease insect vectors from Arizona vineyards.</title>
        <authorList>
            <person name="Tassone E.E."/>
        </authorList>
    </citation>
    <scope>NUCLEOTIDE SEQUENCE</scope>
</reference>
<organism evidence="1">
    <name type="scientific">Graphocephala atropunctata</name>
    <dbReference type="NCBI Taxonomy" id="36148"/>
    <lineage>
        <taxon>Eukaryota</taxon>
        <taxon>Metazoa</taxon>
        <taxon>Ecdysozoa</taxon>
        <taxon>Arthropoda</taxon>
        <taxon>Hexapoda</taxon>
        <taxon>Insecta</taxon>
        <taxon>Pterygota</taxon>
        <taxon>Neoptera</taxon>
        <taxon>Paraneoptera</taxon>
        <taxon>Hemiptera</taxon>
        <taxon>Auchenorrhyncha</taxon>
        <taxon>Membracoidea</taxon>
        <taxon>Cicadellidae</taxon>
        <taxon>Cicadellinae</taxon>
        <taxon>Cicadellini</taxon>
        <taxon>Graphocephala</taxon>
    </lineage>
</organism>
<accession>A0A1B6L6T8</accession>
<dbReference type="AlphaFoldDB" id="A0A1B6L6T8"/>